<evidence type="ECO:0000256" key="1">
    <source>
        <dbReference type="SAM" id="SignalP"/>
    </source>
</evidence>
<name>A0ABZ3ILQ0_9FIRM</name>
<feature type="chain" id="PRO_5045899657" description="Sporulation stage II protein D amidase enhancer LytB N-terminal domain-containing protein" evidence="1">
    <location>
        <begin position="24"/>
        <end position="433"/>
    </location>
</feature>
<evidence type="ECO:0000259" key="2">
    <source>
        <dbReference type="Pfam" id="PF08486"/>
    </source>
</evidence>
<evidence type="ECO:0000313" key="4">
    <source>
        <dbReference type="Proteomes" id="UP000216752"/>
    </source>
</evidence>
<reference evidence="3" key="1">
    <citation type="submission" date="2024-05" db="EMBL/GenBank/DDBJ databases">
        <title>Isolation and characterization of Sporomusa carbonis sp. nov., a carboxydotrophic hydrogenogen in the genus of Sporomusa isolated from a charcoal burning pile.</title>
        <authorList>
            <person name="Boeer T."/>
            <person name="Rosenbaum F."/>
            <person name="Eysell L."/>
            <person name="Mueller V."/>
            <person name="Daniel R."/>
            <person name="Poehlein A."/>
        </authorList>
    </citation>
    <scope>NUCLEOTIDE SEQUENCE [LARGE SCALE GENOMIC DNA]</scope>
    <source>
        <strain evidence="3">DSM 10669</strain>
    </source>
</reference>
<proteinExistence type="predicted"/>
<gene>
    <name evidence="3" type="ORF">SPSIL_027490</name>
</gene>
<feature type="signal peptide" evidence="1">
    <location>
        <begin position="1"/>
        <end position="23"/>
    </location>
</feature>
<dbReference type="NCBIfam" id="TIGR02669">
    <property type="entry name" value="SpoIID_LytB"/>
    <property type="match status" value="1"/>
</dbReference>
<sequence>MYRHMIKWLLLTVFFIFPLSGHAHSGNGAVSAFEPNLRVGILTNQNSIEVSADAKFAIISTGTAKVLGDFGAKDTATIAVRESGFTINGRPVEATGLAIVIKKAHSLVYSEQYLYANKRRYRGDLSIHRTIGKPGMTVINTLPVEQYLYGVIKNEISPEWPLEAVKAQAVAARTYALANSNKHAADGFELCATTDCQVYGGRESESPKAIEAVDTTRGLVLTYKGKLITAYFHSSSGGYTEDSENVWSVKQPYLRGVADFDQSSPYYKWEEKLTLAELNQAISKAGYNIGYLQAVELSPLANPPVASFDRGVSGRVKSVYLKGTTGNILLTGTKLRNMLNLKSTLFDITISKQHPQPAMSVYASKDRKKDYTHPIAIKPTDFVVITGFGWGHGLGLSQWGAKAMAEKAPPGNTEYFKDILKHYYQDVEIKKAY</sequence>
<dbReference type="InterPro" id="IPR013486">
    <property type="entry name" value="SpoIID/LytB"/>
</dbReference>
<organism evidence="3 4">
    <name type="scientific">Sporomusa silvacetica DSM 10669</name>
    <dbReference type="NCBI Taxonomy" id="1123289"/>
    <lineage>
        <taxon>Bacteria</taxon>
        <taxon>Bacillati</taxon>
        <taxon>Bacillota</taxon>
        <taxon>Negativicutes</taxon>
        <taxon>Selenomonadales</taxon>
        <taxon>Sporomusaceae</taxon>
        <taxon>Sporomusa</taxon>
    </lineage>
</organism>
<dbReference type="PANTHER" id="PTHR30032">
    <property type="entry name" value="N-ACETYLMURAMOYL-L-ALANINE AMIDASE-RELATED"/>
    <property type="match status" value="1"/>
</dbReference>
<protein>
    <recommendedName>
        <fullName evidence="2">Sporulation stage II protein D amidase enhancer LytB N-terminal domain-containing protein</fullName>
    </recommendedName>
</protein>
<dbReference type="Proteomes" id="UP000216752">
    <property type="component" value="Chromosome"/>
</dbReference>
<dbReference type="PANTHER" id="PTHR30032:SF4">
    <property type="entry name" value="AMIDASE ENHANCER"/>
    <property type="match status" value="1"/>
</dbReference>
<dbReference type="Pfam" id="PF08486">
    <property type="entry name" value="SpoIID"/>
    <property type="match status" value="1"/>
</dbReference>
<keyword evidence="4" id="KW-1185">Reference proteome</keyword>
<dbReference type="InterPro" id="IPR013693">
    <property type="entry name" value="SpoIID/LytB_N"/>
</dbReference>
<dbReference type="EMBL" id="CP155573">
    <property type="protein sequence ID" value="XFO66590.1"/>
    <property type="molecule type" value="Genomic_DNA"/>
</dbReference>
<keyword evidence="1" id="KW-0732">Signal</keyword>
<feature type="domain" description="Sporulation stage II protein D amidase enhancer LytB N-terminal" evidence="2">
    <location>
        <begin position="135"/>
        <end position="223"/>
    </location>
</feature>
<accession>A0ABZ3ILQ0</accession>
<dbReference type="InterPro" id="IPR051922">
    <property type="entry name" value="Bact_Sporulation_Assoc"/>
</dbReference>
<evidence type="ECO:0000313" key="3">
    <source>
        <dbReference type="EMBL" id="XFO66590.1"/>
    </source>
</evidence>